<dbReference type="Proteomes" id="UP001299068">
    <property type="component" value="Unassembled WGS sequence"/>
</dbReference>
<keyword evidence="2" id="KW-1185">Reference proteome</keyword>
<evidence type="ECO:0000313" key="1">
    <source>
        <dbReference type="EMBL" id="MBY0755401.1"/>
    </source>
</evidence>
<protein>
    <recommendedName>
        <fullName evidence="3">Lipoprotein</fullName>
    </recommendedName>
</protein>
<name>A0ABS7KX64_CLOSR</name>
<dbReference type="RefSeq" id="WP_221860651.1">
    <property type="nucleotide sequence ID" value="NZ_JAIKTU010000005.1"/>
</dbReference>
<evidence type="ECO:0008006" key="3">
    <source>
        <dbReference type="Google" id="ProtNLM"/>
    </source>
</evidence>
<reference evidence="1 2" key="1">
    <citation type="journal article" date="2021" name="Cell Host Microbe">
        <title>in vivo commensal control of Clostridioides difficile virulence.</title>
        <authorList>
            <person name="Girinathan B.P."/>
            <person name="Dibenedetto N."/>
            <person name="Worley J.N."/>
            <person name="Peltier J."/>
            <person name="Arrieta-Ortiz M.L."/>
            <person name="Rupa Christinal Immanuel S."/>
            <person name="Lavin R."/>
            <person name="Delaney M.L."/>
            <person name="Cummins C."/>
            <person name="Hoffmann M."/>
            <person name="Luo Y."/>
            <person name="Gonzalez-Escalona N."/>
            <person name="Allard M."/>
            <person name="Onderdonk A.B."/>
            <person name="Gerber G.K."/>
            <person name="Sonenshein A.L."/>
            <person name="Baliga N."/>
            <person name="Dupuy B."/>
            <person name="Bry L."/>
        </authorList>
    </citation>
    <scope>NUCLEOTIDE SEQUENCE [LARGE SCALE GENOMIC DNA]</scope>
    <source>
        <strain evidence="1 2">DSM 599</strain>
    </source>
</reference>
<gene>
    <name evidence="1" type="ORF">K5V21_08015</name>
</gene>
<evidence type="ECO:0000313" key="2">
    <source>
        <dbReference type="Proteomes" id="UP001299068"/>
    </source>
</evidence>
<sequence>MKKFILILFTLILSSLIISCSFVNDKKNTDNTNLKIEPKEPKISSNDTLGADMATLDYASDDIIIFHGSFGLFVFDTKASKIIKSIDLKPINCSSTQGDNFCEVLVNKDGTIVQLHNSSSEKMYVYTIEDNSLIEAPHKPMEDSFELISTPESITINDDISYSYESVKFDNGELGYLIASDFTVGSLKYIRGDKSYSIFK</sequence>
<dbReference type="PROSITE" id="PS51257">
    <property type="entry name" value="PROKAR_LIPOPROTEIN"/>
    <property type="match status" value="1"/>
</dbReference>
<proteinExistence type="predicted"/>
<dbReference type="EMBL" id="JAIKTU010000005">
    <property type="protein sequence ID" value="MBY0755401.1"/>
    <property type="molecule type" value="Genomic_DNA"/>
</dbReference>
<comment type="caution">
    <text evidence="1">The sequence shown here is derived from an EMBL/GenBank/DDBJ whole genome shotgun (WGS) entry which is preliminary data.</text>
</comment>
<accession>A0ABS7KX64</accession>
<organism evidence="1 2">
    <name type="scientific">Clostridium sardiniense</name>
    <name type="common">Clostridium absonum</name>
    <dbReference type="NCBI Taxonomy" id="29369"/>
    <lineage>
        <taxon>Bacteria</taxon>
        <taxon>Bacillati</taxon>
        <taxon>Bacillota</taxon>
        <taxon>Clostridia</taxon>
        <taxon>Eubacteriales</taxon>
        <taxon>Clostridiaceae</taxon>
        <taxon>Clostridium</taxon>
    </lineage>
</organism>